<evidence type="ECO:0000313" key="6">
    <source>
        <dbReference type="EMBL" id="OBY10647.1"/>
    </source>
</evidence>
<dbReference type="PANTHER" id="PTHR42743">
    <property type="entry name" value="AMINO-ACID AMINOTRANSFERASE"/>
    <property type="match status" value="1"/>
</dbReference>
<dbReference type="InterPro" id="IPR018300">
    <property type="entry name" value="Aminotrans_IV_CS"/>
</dbReference>
<dbReference type="GO" id="GO:0005829">
    <property type="term" value="C:cytosol"/>
    <property type="evidence" value="ECO:0007669"/>
    <property type="project" value="TreeGrafter"/>
</dbReference>
<proteinExistence type="inferred from homology"/>
<dbReference type="Pfam" id="PF01063">
    <property type="entry name" value="Aminotran_4"/>
    <property type="match status" value="1"/>
</dbReference>
<evidence type="ECO:0000256" key="1">
    <source>
        <dbReference type="ARBA" id="ARBA00001933"/>
    </source>
</evidence>
<dbReference type="InterPro" id="IPR050571">
    <property type="entry name" value="Class-IV_PLP-Dep_Aminotrnsfr"/>
</dbReference>
<gene>
    <name evidence="6" type="ORF">CP373A1_09050</name>
</gene>
<dbReference type="RefSeq" id="WP_055183419.1">
    <property type="nucleotide sequence ID" value="NZ_CAXSZC010000001.1"/>
</dbReference>
<keyword evidence="7" id="KW-1185">Reference proteome</keyword>
<dbReference type="PANTHER" id="PTHR42743:SF11">
    <property type="entry name" value="AMINODEOXYCHORISMATE LYASE"/>
    <property type="match status" value="1"/>
</dbReference>
<comment type="similarity">
    <text evidence="2 4">Belongs to the class-IV pyridoxal-phosphate-dependent aminotransferase family.</text>
</comment>
<keyword evidence="6" id="KW-0456">Lyase</keyword>
<evidence type="ECO:0000313" key="7">
    <source>
        <dbReference type="Proteomes" id="UP000092714"/>
    </source>
</evidence>
<dbReference type="SUPFAM" id="SSF56752">
    <property type="entry name" value="D-aminoacid aminotransferase-like PLP-dependent enzymes"/>
    <property type="match status" value="1"/>
</dbReference>
<reference evidence="6 7" key="1">
    <citation type="submission" date="2016-06" db="EMBL/GenBank/DDBJ databases">
        <authorList>
            <person name="Kjaerup R.B."/>
            <person name="Dalgaard T.S."/>
            <person name="Juul-Madsen H.R."/>
        </authorList>
    </citation>
    <scope>NUCLEOTIDE SEQUENCE [LARGE SCALE GENOMIC DNA]</scope>
    <source>
        <strain evidence="6 7">373-A1</strain>
    </source>
</reference>
<dbReference type="GO" id="GO:0016829">
    <property type="term" value="F:lyase activity"/>
    <property type="evidence" value="ECO:0007669"/>
    <property type="project" value="UniProtKB-KW"/>
</dbReference>
<dbReference type="GO" id="GO:0008652">
    <property type="term" value="P:amino acid biosynthetic process"/>
    <property type="evidence" value="ECO:0007669"/>
    <property type="project" value="UniProtKB-ARBA"/>
</dbReference>
<accession>A0A173YQW5</accession>
<sequence length="248" mass="28388">MREIVYNSDKILLDEGTFFGQGLFETILCLDKPLFLKEHLNRLEESMKSLELETLEKKELLDFLENINIKNKVLKILVTPKNIIITERDNPYTSEDYNRGMTLRVSEVRRNSTSKMTKIKWNGYIENIIEKKEAIKNGYNDALFLNEKGFVTETSCANIFLIKNGVLLTPKIEDGLLGGIIREWIVSNFNVIEKSITLDELYHSDEVFITNSLMGVIKVTGINDRVFEQGDLTNMISSKLGGLINNGR</sequence>
<dbReference type="PROSITE" id="PS00770">
    <property type="entry name" value="AA_TRANSFER_CLASS_4"/>
    <property type="match status" value="1"/>
</dbReference>
<dbReference type="InterPro" id="IPR043131">
    <property type="entry name" value="BCAT-like_N"/>
</dbReference>
<dbReference type="InterPro" id="IPR001544">
    <property type="entry name" value="Aminotrans_IV"/>
</dbReference>
<evidence type="ECO:0000256" key="4">
    <source>
        <dbReference type="RuleBase" id="RU004106"/>
    </source>
</evidence>
<dbReference type="OrthoDB" id="9805628at2"/>
<comment type="cofactor">
    <cofactor evidence="1 5">
        <name>pyridoxal 5'-phosphate</name>
        <dbReference type="ChEBI" id="CHEBI:597326"/>
    </cofactor>
</comment>
<dbReference type="AlphaFoldDB" id="A0A173YQW5"/>
<dbReference type="InterPro" id="IPR036038">
    <property type="entry name" value="Aminotransferase-like"/>
</dbReference>
<evidence type="ECO:0000256" key="3">
    <source>
        <dbReference type="ARBA" id="ARBA00022898"/>
    </source>
</evidence>
<dbReference type="EMBL" id="MAPZ01000019">
    <property type="protein sequence ID" value="OBY10647.1"/>
    <property type="molecule type" value="Genomic_DNA"/>
</dbReference>
<dbReference type="InterPro" id="IPR043132">
    <property type="entry name" value="BCAT-like_C"/>
</dbReference>
<name>A0A173YQW5_9CLOT</name>
<keyword evidence="3 5" id="KW-0663">Pyridoxal phosphate</keyword>
<protein>
    <submittedName>
        <fullName evidence="6">4-amino-4-deoxychorismate lyase</fullName>
    </submittedName>
</protein>
<dbReference type="GO" id="GO:0046394">
    <property type="term" value="P:carboxylic acid biosynthetic process"/>
    <property type="evidence" value="ECO:0007669"/>
    <property type="project" value="UniProtKB-ARBA"/>
</dbReference>
<evidence type="ECO:0000256" key="5">
    <source>
        <dbReference type="RuleBase" id="RU004516"/>
    </source>
</evidence>
<dbReference type="FunFam" id="3.20.10.10:FF:000002">
    <property type="entry name" value="D-alanine aminotransferase"/>
    <property type="match status" value="1"/>
</dbReference>
<dbReference type="eggNOG" id="COG0115">
    <property type="taxonomic scope" value="Bacteria"/>
</dbReference>
<evidence type="ECO:0000256" key="2">
    <source>
        <dbReference type="ARBA" id="ARBA00009320"/>
    </source>
</evidence>
<organism evidence="6 7">
    <name type="scientific">Clostridium paraputrificum</name>
    <dbReference type="NCBI Taxonomy" id="29363"/>
    <lineage>
        <taxon>Bacteria</taxon>
        <taxon>Bacillati</taxon>
        <taxon>Bacillota</taxon>
        <taxon>Clostridia</taxon>
        <taxon>Eubacteriales</taxon>
        <taxon>Clostridiaceae</taxon>
        <taxon>Clostridium</taxon>
    </lineage>
</organism>
<dbReference type="Gene3D" id="3.30.470.10">
    <property type="match status" value="1"/>
</dbReference>
<dbReference type="Proteomes" id="UP000092714">
    <property type="component" value="Unassembled WGS sequence"/>
</dbReference>
<comment type="caution">
    <text evidence="6">The sequence shown here is derived from an EMBL/GenBank/DDBJ whole genome shotgun (WGS) entry which is preliminary data.</text>
</comment>
<dbReference type="Gene3D" id="3.20.10.10">
    <property type="entry name" value="D-amino Acid Aminotransferase, subunit A, domain 2"/>
    <property type="match status" value="1"/>
</dbReference>